<accession>A0A450ZQ96</accession>
<dbReference type="EMBL" id="CAADFX010000078">
    <property type="protein sequence ID" value="VFK58215.1"/>
    <property type="molecule type" value="Genomic_DNA"/>
</dbReference>
<dbReference type="EMBL" id="CAADFY010000078">
    <property type="protein sequence ID" value="VFK56005.1"/>
    <property type="molecule type" value="Genomic_DNA"/>
</dbReference>
<dbReference type="AlphaFoldDB" id="A0A450ZQ96"/>
<evidence type="ECO:0008006" key="4">
    <source>
        <dbReference type="Google" id="ProtNLM"/>
    </source>
</evidence>
<evidence type="ECO:0000313" key="2">
    <source>
        <dbReference type="EMBL" id="VFK58215.1"/>
    </source>
</evidence>
<sequence>MRLEYFLKNRSILRIGLLLVLLVLTAAAVHAVLPAISLDSPVSFPVDI</sequence>
<organism evidence="1">
    <name type="scientific">Candidatus Kentrum sp. TUN</name>
    <dbReference type="NCBI Taxonomy" id="2126343"/>
    <lineage>
        <taxon>Bacteria</taxon>
        <taxon>Pseudomonadati</taxon>
        <taxon>Pseudomonadota</taxon>
        <taxon>Gammaproteobacteria</taxon>
        <taxon>Candidatus Kentrum</taxon>
    </lineage>
</organism>
<dbReference type="EMBL" id="CAADFV010000075">
    <property type="protein sequence ID" value="VFK62167.1"/>
    <property type="molecule type" value="Genomic_DNA"/>
</dbReference>
<protein>
    <recommendedName>
        <fullName evidence="4">AcrB/AcrD/AcrF family protein</fullName>
    </recommendedName>
</protein>
<proteinExistence type="predicted"/>
<evidence type="ECO:0000313" key="1">
    <source>
        <dbReference type="EMBL" id="VFK56005.1"/>
    </source>
</evidence>
<name>A0A450ZQ96_9GAMM</name>
<evidence type="ECO:0000313" key="3">
    <source>
        <dbReference type="EMBL" id="VFK62167.1"/>
    </source>
</evidence>
<gene>
    <name evidence="2" type="ORF">BECKTUN1418D_GA0071000_10786</name>
    <name evidence="3" type="ORF">BECKTUN1418E_GA0071001_107511</name>
    <name evidence="1" type="ORF">BECKTUN1418F_GA0071002_107811</name>
</gene>
<reference evidence="1" key="1">
    <citation type="submission" date="2019-02" db="EMBL/GenBank/DDBJ databases">
        <authorList>
            <person name="Gruber-Vodicka R. H."/>
            <person name="Seah K. B. B."/>
        </authorList>
    </citation>
    <scope>NUCLEOTIDE SEQUENCE</scope>
    <source>
        <strain evidence="2">BECK_BY1</strain>
        <strain evidence="3">BECK_BY2</strain>
        <strain evidence="1">BECK_BY3</strain>
    </source>
</reference>